<proteinExistence type="predicted"/>
<organism evidence="1">
    <name type="scientific">marine metagenome</name>
    <dbReference type="NCBI Taxonomy" id="408172"/>
    <lineage>
        <taxon>unclassified sequences</taxon>
        <taxon>metagenomes</taxon>
        <taxon>ecological metagenomes</taxon>
    </lineage>
</organism>
<protein>
    <submittedName>
        <fullName evidence="1">Uncharacterized protein</fullName>
    </submittedName>
</protein>
<dbReference type="EMBL" id="UINC01001651">
    <property type="protein sequence ID" value="SUZ85798.1"/>
    <property type="molecule type" value="Genomic_DNA"/>
</dbReference>
<name>A0A381R4M2_9ZZZZ</name>
<reference evidence="1" key="1">
    <citation type="submission" date="2018-05" db="EMBL/GenBank/DDBJ databases">
        <authorList>
            <person name="Lanie J.A."/>
            <person name="Ng W.-L."/>
            <person name="Kazmierczak K.M."/>
            <person name="Andrzejewski T.M."/>
            <person name="Davidsen T.M."/>
            <person name="Wayne K.J."/>
            <person name="Tettelin H."/>
            <person name="Glass J.I."/>
            <person name="Rusch D."/>
            <person name="Podicherti R."/>
            <person name="Tsui H.-C.T."/>
            <person name="Winkler M.E."/>
        </authorList>
    </citation>
    <scope>NUCLEOTIDE SEQUENCE</scope>
</reference>
<gene>
    <name evidence="1" type="ORF">METZ01_LOCUS38652</name>
</gene>
<accession>A0A381R4M2</accession>
<dbReference type="AlphaFoldDB" id="A0A381R4M2"/>
<evidence type="ECO:0000313" key="1">
    <source>
        <dbReference type="EMBL" id="SUZ85798.1"/>
    </source>
</evidence>
<sequence length="123" mass="14293">MVTLSRFFTACGTLFKPRRYGHTVSRLPVRWWRIILYSSTNTLGVPLLPAPRKPPPSWWLLGYLAQYQPQALLTTLEKTGLPADHVYQAAAETAKNLPSQDYRRLSKTWAVRRLRYRKIPKPQ</sequence>